<dbReference type="InterPro" id="IPR001646">
    <property type="entry name" value="5peptide_repeat"/>
</dbReference>
<protein>
    <submittedName>
        <fullName evidence="1">Pentapeptide repeat-containing protein</fullName>
    </submittedName>
</protein>
<accession>A0A4P6JX28</accession>
<evidence type="ECO:0000313" key="1">
    <source>
        <dbReference type="EMBL" id="QBD80289.1"/>
    </source>
</evidence>
<dbReference type="Pfam" id="PF13599">
    <property type="entry name" value="Pentapeptide_4"/>
    <property type="match status" value="1"/>
</dbReference>
<dbReference type="AlphaFoldDB" id="A0A4P6JX28"/>
<dbReference type="RefSeq" id="WP_129891354.1">
    <property type="nucleotide sequence ID" value="NZ_CP035758.1"/>
</dbReference>
<keyword evidence="2" id="KW-1185">Reference proteome</keyword>
<dbReference type="Gene3D" id="2.160.20.80">
    <property type="entry name" value="E3 ubiquitin-protein ligase SopA"/>
    <property type="match status" value="1"/>
</dbReference>
<proteinExistence type="predicted"/>
<reference evidence="1 2" key="1">
    <citation type="submission" date="2019-01" db="EMBL/GenBank/DDBJ databases">
        <title>Ktedonosporobacter rubrisoli SCAWS-G2.</title>
        <authorList>
            <person name="Huang Y."/>
            <person name="Yan B."/>
        </authorList>
    </citation>
    <scope>NUCLEOTIDE SEQUENCE [LARGE SCALE GENOMIC DNA]</scope>
    <source>
        <strain evidence="1 2">SCAWS-G2</strain>
    </source>
</reference>
<evidence type="ECO:0000313" key="2">
    <source>
        <dbReference type="Proteomes" id="UP000290365"/>
    </source>
</evidence>
<dbReference type="SUPFAM" id="SSF141571">
    <property type="entry name" value="Pentapeptide repeat-like"/>
    <property type="match status" value="1"/>
</dbReference>
<organism evidence="1 2">
    <name type="scientific">Ktedonosporobacter rubrisoli</name>
    <dbReference type="NCBI Taxonomy" id="2509675"/>
    <lineage>
        <taxon>Bacteria</taxon>
        <taxon>Bacillati</taxon>
        <taxon>Chloroflexota</taxon>
        <taxon>Ktedonobacteria</taxon>
        <taxon>Ktedonobacterales</taxon>
        <taxon>Ktedonosporobacteraceae</taxon>
        <taxon>Ktedonosporobacter</taxon>
    </lineage>
</organism>
<dbReference type="PANTHER" id="PTHR42999:SF1">
    <property type="entry name" value="PENTAPEPTIDE REPEAT-CONTAINING PROTEIN"/>
    <property type="match status" value="1"/>
</dbReference>
<name>A0A4P6JX28_KTERU</name>
<dbReference type="OrthoDB" id="67652at2"/>
<dbReference type="Proteomes" id="UP000290365">
    <property type="component" value="Chromosome"/>
</dbReference>
<dbReference type="KEGG" id="kbs:EPA93_31670"/>
<dbReference type="EMBL" id="CP035758">
    <property type="protein sequence ID" value="QBD80289.1"/>
    <property type="molecule type" value="Genomic_DNA"/>
</dbReference>
<sequence>MNKRKTIGKQIKAPKLPRHELEQGLPDASMRDRSYYAQLEIAQSDLSGQVAEHISFDQAIFQRTRLDKTFLKKVQVLDSRLSACDLANAEWKEMSLCRVELLGCHITGWQCSEAQLQDVLFKECGGSFAQFALSSFKSVCFENCDLEEANFMDVDLSKTSFINCNLRGADFTGTTLASVDLRSSQLDGARLGPRELKGAIINPSQALAFVRSLGISVTSLDELAETIS</sequence>
<dbReference type="PANTHER" id="PTHR42999">
    <property type="entry name" value="ANTIBIOTIC RESISTANCE PROTEIN MCBG"/>
    <property type="match status" value="1"/>
</dbReference>
<dbReference type="InterPro" id="IPR052949">
    <property type="entry name" value="PA_immunity-related"/>
</dbReference>
<gene>
    <name evidence="1" type="ORF">EPA93_31670</name>
</gene>